<evidence type="ECO:0000313" key="2">
    <source>
        <dbReference type="Proteomes" id="UP001304298"/>
    </source>
</evidence>
<organism evidence="1 2">
    <name type="scientific">Amycolatopsis heterodermiae</name>
    <dbReference type="NCBI Taxonomy" id="3110235"/>
    <lineage>
        <taxon>Bacteria</taxon>
        <taxon>Bacillati</taxon>
        <taxon>Actinomycetota</taxon>
        <taxon>Actinomycetes</taxon>
        <taxon>Pseudonocardiales</taxon>
        <taxon>Pseudonocardiaceae</taxon>
        <taxon>Amycolatopsis</taxon>
    </lineage>
</organism>
<name>A0ABU5RIF8_9PSEU</name>
<proteinExistence type="predicted"/>
<reference evidence="1 2" key="1">
    <citation type="submission" date="2023-12" db="EMBL/GenBank/DDBJ databases">
        <title>Amycolatopsis sp. V23-08.</title>
        <authorList>
            <person name="Somphong A."/>
        </authorList>
    </citation>
    <scope>NUCLEOTIDE SEQUENCE [LARGE SCALE GENOMIC DNA]</scope>
    <source>
        <strain evidence="1 2">V23-08</strain>
    </source>
</reference>
<accession>A0ABU5RIF8</accession>
<sequence length="149" mass="16103">MTDQPSSPAPTDPNRHRRAVIPVHGELFHKLLGLPPNVHVHHFAVAQDGFSINVAVTSPDLPEVEPGLYAPPLMPSYELVDGRAVLVDAGIGSVPGATRWEWGYRFVDSPGLGVGPVSERAARIRAAEDHSVILLRRLPGETEWTEAPA</sequence>
<dbReference type="Proteomes" id="UP001304298">
    <property type="component" value="Unassembled WGS sequence"/>
</dbReference>
<dbReference type="EMBL" id="JAYFSI010000014">
    <property type="protein sequence ID" value="MEA5366073.1"/>
    <property type="molecule type" value="Genomic_DNA"/>
</dbReference>
<comment type="caution">
    <text evidence="1">The sequence shown here is derived from an EMBL/GenBank/DDBJ whole genome shotgun (WGS) entry which is preliminary data.</text>
</comment>
<keyword evidence="2" id="KW-1185">Reference proteome</keyword>
<evidence type="ECO:0008006" key="3">
    <source>
        <dbReference type="Google" id="ProtNLM"/>
    </source>
</evidence>
<dbReference type="RefSeq" id="WP_323335063.1">
    <property type="nucleotide sequence ID" value="NZ_JAYFSI010000014.1"/>
</dbReference>
<protein>
    <recommendedName>
        <fullName evidence="3">MBL fold metallo-hydrolase</fullName>
    </recommendedName>
</protein>
<evidence type="ECO:0000313" key="1">
    <source>
        <dbReference type="EMBL" id="MEA5366073.1"/>
    </source>
</evidence>
<gene>
    <name evidence="1" type="ORF">VA596_41555</name>
</gene>